<organism evidence="2 3">
    <name type="scientific">Cognatishimia activa</name>
    <dbReference type="NCBI Taxonomy" id="1715691"/>
    <lineage>
        <taxon>Bacteria</taxon>
        <taxon>Pseudomonadati</taxon>
        <taxon>Pseudomonadota</taxon>
        <taxon>Alphaproteobacteria</taxon>
        <taxon>Rhodobacterales</taxon>
        <taxon>Paracoccaceae</taxon>
        <taxon>Cognatishimia</taxon>
    </lineage>
</organism>
<protein>
    <submittedName>
        <fullName evidence="2">Putative acetyltransferase</fullName>
    </submittedName>
</protein>
<evidence type="ECO:0000259" key="1">
    <source>
        <dbReference type="PROSITE" id="PS51186"/>
    </source>
</evidence>
<dbReference type="RefSeq" id="WP_058313697.1">
    <property type="nucleotide sequence ID" value="NZ_CYTO01000004.1"/>
</dbReference>
<gene>
    <name evidence="2" type="ORF">TA5114_00502</name>
</gene>
<dbReference type="GO" id="GO:0016747">
    <property type="term" value="F:acyltransferase activity, transferring groups other than amino-acyl groups"/>
    <property type="evidence" value="ECO:0007669"/>
    <property type="project" value="InterPro"/>
</dbReference>
<dbReference type="InterPro" id="IPR000182">
    <property type="entry name" value="GNAT_dom"/>
</dbReference>
<reference evidence="3" key="1">
    <citation type="submission" date="2015-09" db="EMBL/GenBank/DDBJ databases">
        <authorList>
            <person name="Rodrigo-Torres Lidia"/>
            <person name="Arahal R.David."/>
        </authorList>
    </citation>
    <scope>NUCLEOTIDE SEQUENCE [LARGE SCALE GENOMIC DNA]</scope>
    <source>
        <strain evidence="3">CECT 5114</strain>
    </source>
</reference>
<dbReference type="Proteomes" id="UP000051184">
    <property type="component" value="Unassembled WGS sequence"/>
</dbReference>
<dbReference type="PROSITE" id="PS51186">
    <property type="entry name" value="GNAT"/>
    <property type="match status" value="1"/>
</dbReference>
<keyword evidence="2" id="KW-0808">Transferase</keyword>
<dbReference type="AlphaFoldDB" id="A0A0P1IME8"/>
<evidence type="ECO:0000313" key="2">
    <source>
        <dbReference type="EMBL" id="CUK24716.1"/>
    </source>
</evidence>
<dbReference type="SUPFAM" id="SSF55729">
    <property type="entry name" value="Acyl-CoA N-acyltransferases (Nat)"/>
    <property type="match status" value="1"/>
</dbReference>
<dbReference type="EMBL" id="CYUE01000002">
    <property type="protein sequence ID" value="CUK24716.1"/>
    <property type="molecule type" value="Genomic_DNA"/>
</dbReference>
<sequence>MTLPTIDKLYDVCEATWPCASQREIGGFIVRDGKGGGKRVSAATLNAPLARANYDEAEAAMDALGQSRLFQIREGEGALDQILIGRGYSVIDPVNVYAIAAKDLAIETPPRTVAIPTWEPLAIMEELWSEGGVAQERIEVMLRAAYPKTGLLSRWNDKPAGTSFVSMHDGVSMIHALEITPRQRRNGLGRWAMIRTGFWTLENGGETVSVICTQTNTAANKLYQSLGMQNIGSYHYRIKA</sequence>
<name>A0A0P1IME8_9RHOB</name>
<dbReference type="InterPro" id="IPR016181">
    <property type="entry name" value="Acyl_CoA_acyltransferase"/>
</dbReference>
<keyword evidence="3" id="KW-1185">Reference proteome</keyword>
<feature type="domain" description="N-acetyltransferase" evidence="1">
    <location>
        <begin position="111"/>
        <end position="240"/>
    </location>
</feature>
<dbReference type="Gene3D" id="3.40.630.30">
    <property type="match status" value="1"/>
</dbReference>
<dbReference type="STRING" id="1715691.TA5113_00262"/>
<evidence type="ECO:0000313" key="3">
    <source>
        <dbReference type="Proteomes" id="UP000051184"/>
    </source>
</evidence>
<proteinExistence type="predicted"/>
<accession>A0A0P1IME8</accession>
<dbReference type="Pfam" id="PF00583">
    <property type="entry name" value="Acetyltransf_1"/>
    <property type="match status" value="1"/>
</dbReference>